<evidence type="ECO:0000256" key="5">
    <source>
        <dbReference type="ARBA" id="ARBA00037426"/>
    </source>
</evidence>
<dbReference type="GO" id="GO:0006099">
    <property type="term" value="P:tricarboxylic acid cycle"/>
    <property type="evidence" value="ECO:0007669"/>
    <property type="project" value="TreeGrafter"/>
</dbReference>
<evidence type="ECO:0000259" key="8">
    <source>
        <dbReference type="Pfam" id="PF16078"/>
    </source>
</evidence>
<dbReference type="GO" id="GO:0030976">
    <property type="term" value="F:thiamine pyrophosphate binding"/>
    <property type="evidence" value="ECO:0007669"/>
    <property type="project" value="InterPro"/>
</dbReference>
<proteinExistence type="inferred from homology"/>
<keyword evidence="3" id="KW-0560">Oxidoreductase</keyword>
<comment type="function">
    <text evidence="5">The 2-oxoglutarate dehydrogenase complex catalyzes the overall conversion of 2-oxoglutarate to succinyl-CoA and CO(2). It contains multiple copies of three enzymatic components: 2-oxoglutarate dehydrogenase (E1), dihydrolipoamide succinyltransferase (E2) and lipoamide dehydrogenase (E3).</text>
</comment>
<dbReference type="AlphaFoldDB" id="A0AAW1JI24"/>
<dbReference type="EMBL" id="JASPKY010000370">
    <property type="protein sequence ID" value="KAK9703395.1"/>
    <property type="molecule type" value="Genomic_DNA"/>
</dbReference>
<keyword evidence="10" id="KW-1185">Reference proteome</keyword>
<keyword evidence="4" id="KW-0786">Thiamine pyrophosphate</keyword>
<dbReference type="GO" id="GO:0005739">
    <property type="term" value="C:mitochondrion"/>
    <property type="evidence" value="ECO:0007669"/>
    <property type="project" value="TreeGrafter"/>
</dbReference>
<comment type="similarity">
    <text evidence="2">Belongs to the alpha-ketoglutarate dehydrogenase family.</text>
</comment>
<organism evidence="9 10">
    <name type="scientific">Popillia japonica</name>
    <name type="common">Japanese beetle</name>
    <dbReference type="NCBI Taxonomy" id="7064"/>
    <lineage>
        <taxon>Eukaryota</taxon>
        <taxon>Metazoa</taxon>
        <taxon>Ecdysozoa</taxon>
        <taxon>Arthropoda</taxon>
        <taxon>Hexapoda</taxon>
        <taxon>Insecta</taxon>
        <taxon>Pterygota</taxon>
        <taxon>Neoptera</taxon>
        <taxon>Endopterygota</taxon>
        <taxon>Coleoptera</taxon>
        <taxon>Polyphaga</taxon>
        <taxon>Scarabaeiformia</taxon>
        <taxon>Scarabaeidae</taxon>
        <taxon>Rutelinae</taxon>
        <taxon>Popillia</taxon>
    </lineage>
</organism>
<evidence type="ECO:0000256" key="7">
    <source>
        <dbReference type="ARBA" id="ARBA00042984"/>
    </source>
</evidence>
<dbReference type="InterPro" id="IPR011603">
    <property type="entry name" value="2oxoglutarate_DH_E1"/>
</dbReference>
<protein>
    <recommendedName>
        <fullName evidence="6">2-oxoglutarate dehydrogenase, mitochondrial</fullName>
    </recommendedName>
    <alternativeName>
        <fullName evidence="7">2-oxoglutarate dehydrogenase complex component E1</fullName>
    </alternativeName>
</protein>
<evidence type="ECO:0000256" key="1">
    <source>
        <dbReference type="ARBA" id="ARBA00001964"/>
    </source>
</evidence>
<dbReference type="GO" id="GO:0004591">
    <property type="term" value="F:oxoglutarate dehydrogenase (succinyl-transferring) activity"/>
    <property type="evidence" value="ECO:0007669"/>
    <property type="project" value="TreeGrafter"/>
</dbReference>
<comment type="caution">
    <text evidence="9">The sequence shown here is derived from an EMBL/GenBank/DDBJ whole genome shotgun (WGS) entry which is preliminary data.</text>
</comment>
<feature type="domain" description="2-oxoglutarate dehydrogenase E1 component N-terminal" evidence="8">
    <location>
        <begin position="48"/>
        <end position="86"/>
    </location>
</feature>
<evidence type="ECO:0000256" key="4">
    <source>
        <dbReference type="ARBA" id="ARBA00023052"/>
    </source>
</evidence>
<evidence type="ECO:0000256" key="6">
    <source>
        <dbReference type="ARBA" id="ARBA00040267"/>
    </source>
</evidence>
<evidence type="ECO:0000313" key="9">
    <source>
        <dbReference type="EMBL" id="KAK9703395.1"/>
    </source>
</evidence>
<gene>
    <name evidence="9" type="ORF">QE152_g29341</name>
</gene>
<dbReference type="Proteomes" id="UP001458880">
    <property type="component" value="Unassembled WGS sequence"/>
</dbReference>
<dbReference type="PANTHER" id="PTHR23152:SF4">
    <property type="entry name" value="2-OXOADIPATE DEHYDROGENASE COMPLEX COMPONENT E1"/>
    <property type="match status" value="1"/>
</dbReference>
<reference evidence="9 10" key="1">
    <citation type="journal article" date="2024" name="BMC Genomics">
        <title>De novo assembly and annotation of Popillia japonica's genome with initial clues to its potential as an invasive pest.</title>
        <authorList>
            <person name="Cucini C."/>
            <person name="Boschi S."/>
            <person name="Funari R."/>
            <person name="Cardaioli E."/>
            <person name="Iannotti N."/>
            <person name="Marturano G."/>
            <person name="Paoli F."/>
            <person name="Bruttini M."/>
            <person name="Carapelli A."/>
            <person name="Frati F."/>
            <person name="Nardi F."/>
        </authorList>
    </citation>
    <scope>NUCLEOTIDE SEQUENCE [LARGE SCALE GENOMIC DNA]</scope>
    <source>
        <strain evidence="9">DMR45628</strain>
    </source>
</reference>
<dbReference type="GO" id="GO:0045252">
    <property type="term" value="C:oxoglutarate dehydrogenase complex"/>
    <property type="evidence" value="ECO:0007669"/>
    <property type="project" value="TreeGrafter"/>
</dbReference>
<dbReference type="InterPro" id="IPR032106">
    <property type="entry name" value="2-oxogl_dehyd_N"/>
</dbReference>
<evidence type="ECO:0000256" key="3">
    <source>
        <dbReference type="ARBA" id="ARBA00023002"/>
    </source>
</evidence>
<comment type="cofactor">
    <cofactor evidence="1">
        <name>thiamine diphosphate</name>
        <dbReference type="ChEBI" id="CHEBI:58937"/>
    </cofactor>
</comment>
<dbReference type="Pfam" id="PF16078">
    <property type="entry name" value="2-oxogl_dehyd_N"/>
    <property type="match status" value="1"/>
</dbReference>
<sequence>MHRARSLVNTVKGRNGQAFAGWLLNQSVQPAVTCAPRIYYNSPAAAEPFLNGSSSTYVEDMYNAWLADPSSVHASWDSFFRNSAQGQGYQPPPSLGGPGKNEVALTSLLPTLRGGIAGVSTLDDKIIEDHLAVQAIIRSYQARGHLVARVDPLGIMYQDRSTTITERQGSPPDEVIRQHKLSKYFYN</sequence>
<dbReference type="PANTHER" id="PTHR23152">
    <property type="entry name" value="2-OXOGLUTARATE DEHYDROGENASE"/>
    <property type="match status" value="1"/>
</dbReference>
<accession>A0AAW1JI24</accession>
<name>A0AAW1JI24_POPJA</name>
<evidence type="ECO:0000313" key="10">
    <source>
        <dbReference type="Proteomes" id="UP001458880"/>
    </source>
</evidence>
<dbReference type="Gene3D" id="1.10.287.1150">
    <property type="entry name" value="TPP helical domain"/>
    <property type="match status" value="1"/>
</dbReference>
<evidence type="ECO:0000256" key="2">
    <source>
        <dbReference type="ARBA" id="ARBA00006936"/>
    </source>
</evidence>